<reference evidence="1 2" key="1">
    <citation type="submission" date="2015-07" db="EMBL/GenBank/DDBJ databases">
        <authorList>
            <person name="Noorani M."/>
        </authorList>
    </citation>
    <scope>NUCLEOTIDE SEQUENCE [LARGE SCALE GENOMIC DNA]</scope>
    <source>
        <strain evidence="1 2">W1435</strain>
    </source>
</reference>
<dbReference type="RefSeq" id="WP_025077730.1">
    <property type="nucleotide sequence ID" value="NZ_BAKO01000004.1"/>
</dbReference>
<evidence type="ECO:0000313" key="2">
    <source>
        <dbReference type="Proteomes" id="UP000060345"/>
    </source>
</evidence>
<name>A0A0K1NKC2_9BACT</name>
<dbReference type="EMBL" id="CP012074">
    <property type="protein sequence ID" value="AKU69532.1"/>
    <property type="molecule type" value="Genomic_DNA"/>
</dbReference>
<evidence type="ECO:0000313" key="1">
    <source>
        <dbReference type="EMBL" id="AKU69532.1"/>
    </source>
</evidence>
<accession>A0A0K1NKC2</accession>
<protein>
    <submittedName>
        <fullName evidence="1">Uncharacterized protein</fullName>
    </submittedName>
</protein>
<dbReference type="STRING" id="1236517.ADJ77_07055"/>
<organism evidence="1 2">
    <name type="scientific">Prevotella fusca JCM 17724</name>
    <dbReference type="NCBI Taxonomy" id="1236517"/>
    <lineage>
        <taxon>Bacteria</taxon>
        <taxon>Pseudomonadati</taxon>
        <taxon>Bacteroidota</taxon>
        <taxon>Bacteroidia</taxon>
        <taxon>Bacteroidales</taxon>
        <taxon>Prevotellaceae</taxon>
        <taxon>Prevotella</taxon>
    </lineage>
</organism>
<dbReference type="KEGG" id="pfus:ADJ77_07055"/>
<proteinExistence type="predicted"/>
<dbReference type="Proteomes" id="UP000060345">
    <property type="component" value="Chromosome 1"/>
</dbReference>
<dbReference type="AlphaFoldDB" id="A0A0K1NKC2"/>
<gene>
    <name evidence="1" type="ORF">ADJ77_07055</name>
</gene>
<sequence length="67" mass="7590">MSEQEKSVKENADKVTDNYLKVSEKVTDEQPKVSDRVTDKRKVIVEKVVAKALENGDKLTSNRITIL</sequence>
<dbReference type="OrthoDB" id="1120869at2"/>